<dbReference type="Proteomes" id="UP001162992">
    <property type="component" value="Chromosome 3"/>
</dbReference>
<reference evidence="2" key="1">
    <citation type="journal article" date="2024" name="Proc. Natl. Acad. Sci. U.S.A.">
        <title>Extraordinary preservation of gene collinearity over three hundred million years revealed in homosporous lycophytes.</title>
        <authorList>
            <person name="Li C."/>
            <person name="Wickell D."/>
            <person name="Kuo L.Y."/>
            <person name="Chen X."/>
            <person name="Nie B."/>
            <person name="Liao X."/>
            <person name="Peng D."/>
            <person name="Ji J."/>
            <person name="Jenkins J."/>
            <person name="Williams M."/>
            <person name="Shu S."/>
            <person name="Plott C."/>
            <person name="Barry K."/>
            <person name="Rajasekar S."/>
            <person name="Grimwood J."/>
            <person name="Han X."/>
            <person name="Sun S."/>
            <person name="Hou Z."/>
            <person name="He W."/>
            <person name="Dai G."/>
            <person name="Sun C."/>
            <person name="Schmutz J."/>
            <person name="Leebens-Mack J.H."/>
            <person name="Li F.W."/>
            <person name="Wang L."/>
        </authorList>
    </citation>
    <scope>NUCLEOTIDE SEQUENCE [LARGE SCALE GENOMIC DNA]</scope>
    <source>
        <strain evidence="2">cv. PW_Plant_1</strain>
    </source>
</reference>
<keyword evidence="2" id="KW-1185">Reference proteome</keyword>
<sequence length="118" mass="13617">MEVQTKHIDIQHLRKTSITKNILAKSLLSLNYNDVLAYIPLGFTFQQSQKGSPYSKIKGKKIAPSNKIKLRAFCARHVPTTSFRIPQHSLSIGKAFKQERCPNFYWTFDINPFYLGTR</sequence>
<name>A0ACC2E7J1_DIPCM</name>
<accession>A0ACC2E7J1</accession>
<organism evidence="1 2">
    <name type="scientific">Diphasiastrum complanatum</name>
    <name type="common">Issler's clubmoss</name>
    <name type="synonym">Lycopodium complanatum</name>
    <dbReference type="NCBI Taxonomy" id="34168"/>
    <lineage>
        <taxon>Eukaryota</taxon>
        <taxon>Viridiplantae</taxon>
        <taxon>Streptophyta</taxon>
        <taxon>Embryophyta</taxon>
        <taxon>Tracheophyta</taxon>
        <taxon>Lycopodiopsida</taxon>
        <taxon>Lycopodiales</taxon>
        <taxon>Lycopodiaceae</taxon>
        <taxon>Lycopodioideae</taxon>
        <taxon>Diphasiastrum</taxon>
    </lineage>
</organism>
<evidence type="ECO:0000313" key="1">
    <source>
        <dbReference type="EMBL" id="KAJ7562330.1"/>
    </source>
</evidence>
<evidence type="ECO:0000313" key="2">
    <source>
        <dbReference type="Proteomes" id="UP001162992"/>
    </source>
</evidence>
<comment type="caution">
    <text evidence="1">The sequence shown here is derived from an EMBL/GenBank/DDBJ whole genome shotgun (WGS) entry which is preliminary data.</text>
</comment>
<dbReference type="EMBL" id="CM055094">
    <property type="protein sequence ID" value="KAJ7562330.1"/>
    <property type="molecule type" value="Genomic_DNA"/>
</dbReference>
<protein>
    <submittedName>
        <fullName evidence="1">Uncharacterized protein</fullName>
    </submittedName>
</protein>
<gene>
    <name evidence="1" type="ORF">O6H91_03G064700</name>
</gene>
<proteinExistence type="predicted"/>